<evidence type="ECO:0000313" key="2">
    <source>
        <dbReference type="EMBL" id="MBU2739265.1"/>
    </source>
</evidence>
<name>A0ABS5ZRZ0_9PROT</name>
<dbReference type="Proteomes" id="UP001197028">
    <property type="component" value="Unassembled WGS sequence"/>
</dbReference>
<comment type="caution">
    <text evidence="2">The sequence shown here is derived from an EMBL/GenBank/DDBJ whole genome shotgun (WGS) entry which is preliminary data.</text>
</comment>
<protein>
    <submittedName>
        <fullName evidence="2">Uncharacterized protein</fullName>
    </submittedName>
</protein>
<dbReference type="RefSeq" id="WP_215864189.1">
    <property type="nucleotide sequence ID" value="NZ_JABELD010000078.1"/>
</dbReference>
<accession>A0ABS5ZRZ0</accession>
<proteinExistence type="predicted"/>
<dbReference type="EMBL" id="JABELD010000078">
    <property type="protein sequence ID" value="MBU2739265.1"/>
    <property type="molecule type" value="Genomic_DNA"/>
</dbReference>
<gene>
    <name evidence="2" type="ORF">HJG40_10805</name>
</gene>
<feature type="region of interest" description="Disordered" evidence="1">
    <location>
        <begin position="1"/>
        <end position="25"/>
    </location>
</feature>
<organism evidence="2 3">
    <name type="scientific">Acidithiobacillus concretivorus</name>
    <dbReference type="NCBI Taxonomy" id="3063952"/>
    <lineage>
        <taxon>Bacteria</taxon>
        <taxon>Pseudomonadati</taxon>
        <taxon>Pseudomonadota</taxon>
        <taxon>Acidithiobacillia</taxon>
        <taxon>Acidithiobacillales</taxon>
        <taxon>Acidithiobacillaceae</taxon>
        <taxon>Acidithiobacillus</taxon>
    </lineage>
</organism>
<evidence type="ECO:0000313" key="3">
    <source>
        <dbReference type="Proteomes" id="UP001197028"/>
    </source>
</evidence>
<evidence type="ECO:0000256" key="1">
    <source>
        <dbReference type="SAM" id="MobiDB-lite"/>
    </source>
</evidence>
<reference evidence="2 3" key="1">
    <citation type="journal article" date="2021" name="ISME J.">
        <title>Genomic evolution of the class Acidithiobacillia: deep-branching Proteobacteria living in extreme acidic conditions.</title>
        <authorList>
            <person name="Moya-Beltran A."/>
            <person name="Beard S."/>
            <person name="Rojas-Villalobos C."/>
            <person name="Issotta F."/>
            <person name="Gallardo Y."/>
            <person name="Ulloa R."/>
            <person name="Giaveno A."/>
            <person name="Degli Esposti M."/>
            <person name="Johnson D.B."/>
            <person name="Quatrini R."/>
        </authorList>
    </citation>
    <scope>NUCLEOTIDE SEQUENCE [LARGE SCALE GENOMIC DNA]</scope>
    <source>
        <strain evidence="2 3">ATCC 19703</strain>
    </source>
</reference>
<sequence>MSHPQPTGGPSHDILQDLQAARRKRREAVAEIEAHFTGTDAHLTPAARELTDEDVLRLVKESR</sequence>
<keyword evidence="3" id="KW-1185">Reference proteome</keyword>